<dbReference type="InterPro" id="IPR006840">
    <property type="entry name" value="ChaC"/>
</dbReference>
<evidence type="ECO:0000313" key="4">
    <source>
        <dbReference type="Proteomes" id="UP001501523"/>
    </source>
</evidence>
<dbReference type="RefSeq" id="WP_343787494.1">
    <property type="nucleotide sequence ID" value="NZ_BAAAEU010000004.1"/>
</dbReference>
<dbReference type="PANTHER" id="PTHR12192">
    <property type="entry name" value="CATION TRANSPORT PROTEIN CHAC-RELATED"/>
    <property type="match status" value="1"/>
</dbReference>
<protein>
    <recommendedName>
        <fullName evidence="1">glutathione-specific gamma-glutamylcyclotransferase</fullName>
        <ecNumber evidence="1">4.3.2.7</ecNumber>
    </recommendedName>
</protein>
<name>A0ABP3TK89_9GAMM</name>
<dbReference type="Pfam" id="PF04752">
    <property type="entry name" value="ChaC"/>
    <property type="match status" value="1"/>
</dbReference>
<dbReference type="EMBL" id="BAAAEU010000004">
    <property type="protein sequence ID" value="GAA0708657.1"/>
    <property type="molecule type" value="Genomic_DNA"/>
</dbReference>
<keyword evidence="4" id="KW-1185">Reference proteome</keyword>
<dbReference type="Proteomes" id="UP001501523">
    <property type="component" value="Unassembled WGS sequence"/>
</dbReference>
<organism evidence="3 4">
    <name type="scientific">Dokdonella soli</name>
    <dbReference type="NCBI Taxonomy" id="529810"/>
    <lineage>
        <taxon>Bacteria</taxon>
        <taxon>Pseudomonadati</taxon>
        <taxon>Pseudomonadota</taxon>
        <taxon>Gammaproteobacteria</taxon>
        <taxon>Lysobacterales</taxon>
        <taxon>Rhodanobacteraceae</taxon>
        <taxon>Dokdonella</taxon>
    </lineage>
</organism>
<evidence type="ECO:0000313" key="3">
    <source>
        <dbReference type="EMBL" id="GAA0708657.1"/>
    </source>
</evidence>
<dbReference type="PANTHER" id="PTHR12192:SF2">
    <property type="entry name" value="GLUTATHIONE-SPECIFIC GAMMA-GLUTAMYLCYCLOTRANSFERASE 2"/>
    <property type="match status" value="1"/>
</dbReference>
<gene>
    <name evidence="3" type="ORF">GCM10009105_08440</name>
</gene>
<accession>A0ABP3TK89</accession>
<dbReference type="InterPro" id="IPR036568">
    <property type="entry name" value="GGCT-like_sf"/>
</dbReference>
<dbReference type="InterPro" id="IPR013024">
    <property type="entry name" value="GGCT-like"/>
</dbReference>
<sequence>MSTNTIAINQRMSRFDDHAQVWLFGYGSLIYKADFPYLERRPARIRDWSRRFWQGSHDHRGTPDAPGRVVTLIPDPGAVCAGMAYLITPEVFDHLDHREKNGYLRHATTIEFSDGGSAEGLVYIAAGTNAAFLGPASEAEIASHIANAVGPSGLNRDYLTHLADALRALGEHDAHVFAIEERLREMDRGSRSARR</sequence>
<reference evidence="4" key="1">
    <citation type="journal article" date="2019" name="Int. J. Syst. Evol. Microbiol.">
        <title>The Global Catalogue of Microorganisms (GCM) 10K type strain sequencing project: providing services to taxonomists for standard genome sequencing and annotation.</title>
        <authorList>
            <consortium name="The Broad Institute Genomics Platform"/>
            <consortium name="The Broad Institute Genome Sequencing Center for Infectious Disease"/>
            <person name="Wu L."/>
            <person name="Ma J."/>
        </authorList>
    </citation>
    <scope>NUCLEOTIDE SEQUENCE [LARGE SCALE GENOMIC DNA]</scope>
    <source>
        <strain evidence="4">JCM 15421</strain>
    </source>
</reference>
<evidence type="ECO:0000256" key="1">
    <source>
        <dbReference type="ARBA" id="ARBA00012344"/>
    </source>
</evidence>
<keyword evidence="2" id="KW-0456">Lyase</keyword>
<dbReference type="SUPFAM" id="SSF110857">
    <property type="entry name" value="Gamma-glutamyl cyclotransferase-like"/>
    <property type="match status" value="1"/>
</dbReference>
<evidence type="ECO:0000256" key="2">
    <source>
        <dbReference type="ARBA" id="ARBA00023239"/>
    </source>
</evidence>
<dbReference type="Gene3D" id="3.10.490.10">
    <property type="entry name" value="Gamma-glutamyl cyclotransferase-like"/>
    <property type="match status" value="1"/>
</dbReference>
<proteinExistence type="predicted"/>
<dbReference type="CDD" id="cd06661">
    <property type="entry name" value="GGCT_like"/>
    <property type="match status" value="1"/>
</dbReference>
<comment type="caution">
    <text evidence="3">The sequence shown here is derived from an EMBL/GenBank/DDBJ whole genome shotgun (WGS) entry which is preliminary data.</text>
</comment>
<dbReference type="EC" id="4.3.2.7" evidence="1"/>